<evidence type="ECO:0000313" key="2">
    <source>
        <dbReference type="EMBL" id="MEX8193613.1"/>
    </source>
</evidence>
<evidence type="ECO:0000313" key="3">
    <source>
        <dbReference type="Proteomes" id="UP001561046"/>
    </source>
</evidence>
<gene>
    <name evidence="2" type="ORF">AB6724_12280</name>
</gene>
<proteinExistence type="predicted"/>
<keyword evidence="3" id="KW-1185">Reference proteome</keyword>
<evidence type="ECO:0000256" key="1">
    <source>
        <dbReference type="SAM" id="MobiDB-lite"/>
    </source>
</evidence>
<dbReference type="Pfam" id="PF25209">
    <property type="entry name" value="Phage_capsid_4"/>
    <property type="match status" value="1"/>
</dbReference>
<accession>A0ABV3ZXJ3</accession>
<reference evidence="2 3" key="1">
    <citation type="journal article" date="2013" name="Int. J. Syst. Evol. Microbiol.">
        <title>Comamonas guangdongensis sp. nov., isolated from subterranean forest sediment, and emended description of the genus Comamonas.</title>
        <authorList>
            <person name="Zhang J."/>
            <person name="Wang Y."/>
            <person name="Zhou S."/>
            <person name="Wu C."/>
            <person name="He J."/>
            <person name="Li F."/>
        </authorList>
    </citation>
    <scope>NUCLEOTIDE SEQUENCE [LARGE SCALE GENOMIC DNA]</scope>
    <source>
        <strain evidence="2 3">CCTCC AB2011133</strain>
    </source>
</reference>
<name>A0ABV3ZXJ3_9BURK</name>
<feature type="region of interest" description="Disordered" evidence="1">
    <location>
        <begin position="264"/>
        <end position="286"/>
    </location>
</feature>
<sequence>MAKLIPSGTGFDRLTEAVTSEYGQLIELVRQAVRDKLRLSVNGDYYVDVRGIWADRVVVQYKGRMYSYGYTVGADNIVALADAVEVVAEFQPVTAAAGPVRESLADGAFREAQDGSIEVTLIRAGRSGNRNYYPDQALREAAPMFEGVRVFAKSDADHSAGKGKDVRNLIGGIYSVRFVEGQKTDTGKLVGIFKAIDPSDAAVTKMVEAVKRGMQDLLGLSIDADARTKKRKEGTEQLREAVRFVKVHSVDLIVEPGAGGGLDRLTEAAADPSTPSISPESQQGSQTMPLWKQRMLEAIKAKDPAKHAAINLEAITDDEVVNLHEAVCGPLVPQPGTQRMTEAQGEDAPLTRADLRVYELRGAARDRIAAARLPEAAKDRLLGQIAIASADRLTEAAVGELIKAEGDYIARMTESGTVRVPAFGSGSIHVEDRSVSIREMLNAFFDPAHKEHRNAQSLRECYIEITGDRRVTGMVRDCDLGRMAESLGIMRESVNSSSWADALGDSITRRMQAVYTGQTNLDAWRRVATTGPVKDFRTQERIRIGGYGNLPAVAQGAAYQPLGTPGDDKATFAVTKRGGTEDVTLEAIKNDDVQALRRIPTELALAAKNTLYEFVFDFFRVNGPIYDSKALYHADHGNLFTGALTAAEFAAHRLAMLKQTRAGSNKRLATGPASILVPFELQEAAFDLFVRNQNLDKTFVQTINPEVIPVSYWTDGNDWCTVADPMVLPVLDIGFLDGQEEPELFVQDQPNGGSMFSNDKLTYKIRHIYGGAVLVDGEKGTTKAVVA</sequence>
<organism evidence="2 3">
    <name type="scientific">Comamonas guangdongensis</name>
    <dbReference type="NCBI Taxonomy" id="510515"/>
    <lineage>
        <taxon>Bacteria</taxon>
        <taxon>Pseudomonadati</taxon>
        <taxon>Pseudomonadota</taxon>
        <taxon>Betaproteobacteria</taxon>
        <taxon>Burkholderiales</taxon>
        <taxon>Comamonadaceae</taxon>
        <taxon>Comamonas</taxon>
    </lineage>
</organism>
<dbReference type="EMBL" id="JBFYGN010000012">
    <property type="protein sequence ID" value="MEX8193613.1"/>
    <property type="molecule type" value="Genomic_DNA"/>
</dbReference>
<dbReference type="RefSeq" id="WP_369338809.1">
    <property type="nucleotide sequence ID" value="NZ_JBFYGN010000012.1"/>
</dbReference>
<feature type="compositionally biased region" description="Polar residues" evidence="1">
    <location>
        <begin position="273"/>
        <end position="286"/>
    </location>
</feature>
<comment type="caution">
    <text evidence="2">The sequence shown here is derived from an EMBL/GenBank/DDBJ whole genome shotgun (WGS) entry which is preliminary data.</text>
</comment>
<protein>
    <submittedName>
        <fullName evidence="2">Uncharacterized protein</fullName>
    </submittedName>
</protein>
<dbReference type="Proteomes" id="UP001561046">
    <property type="component" value="Unassembled WGS sequence"/>
</dbReference>